<organism evidence="1 2">
    <name type="scientific">Actinophytocola gossypii</name>
    <dbReference type="NCBI Taxonomy" id="2812003"/>
    <lineage>
        <taxon>Bacteria</taxon>
        <taxon>Bacillati</taxon>
        <taxon>Actinomycetota</taxon>
        <taxon>Actinomycetes</taxon>
        <taxon>Pseudonocardiales</taxon>
        <taxon>Pseudonocardiaceae</taxon>
    </lineage>
</organism>
<dbReference type="RefSeq" id="WP_260194652.1">
    <property type="nucleotide sequence ID" value="NZ_JAFFZE010000022.1"/>
</dbReference>
<keyword evidence="2" id="KW-1185">Reference proteome</keyword>
<reference evidence="1 2" key="1">
    <citation type="submission" date="2021-02" db="EMBL/GenBank/DDBJ databases">
        <title>Actinophytocola xerophila sp. nov., isolated from soil of cotton cropping field.</title>
        <authorList>
            <person name="Huang R."/>
            <person name="Chen X."/>
            <person name="Ge X."/>
            <person name="Liu W."/>
        </authorList>
    </citation>
    <scope>NUCLEOTIDE SEQUENCE [LARGE SCALE GENOMIC DNA]</scope>
    <source>
        <strain evidence="1 2">S1-96</strain>
    </source>
</reference>
<sequence>MTNHPDPNRPRDVRRPVWPVADDETGVLFSERPEGAPQLARGLVWSDLLAEIAAEEAVRRAA</sequence>
<dbReference type="Proteomes" id="UP001156441">
    <property type="component" value="Unassembled WGS sequence"/>
</dbReference>
<comment type="caution">
    <text evidence="1">The sequence shown here is derived from an EMBL/GenBank/DDBJ whole genome shotgun (WGS) entry which is preliminary data.</text>
</comment>
<protein>
    <submittedName>
        <fullName evidence="1">Uncharacterized protein</fullName>
    </submittedName>
</protein>
<evidence type="ECO:0000313" key="2">
    <source>
        <dbReference type="Proteomes" id="UP001156441"/>
    </source>
</evidence>
<gene>
    <name evidence="1" type="ORF">JT362_27085</name>
</gene>
<dbReference type="Pfam" id="PF19731">
    <property type="entry name" value="DUF6222"/>
    <property type="match status" value="1"/>
</dbReference>
<dbReference type="InterPro" id="IPR046194">
    <property type="entry name" value="DUF6222"/>
</dbReference>
<evidence type="ECO:0000313" key="1">
    <source>
        <dbReference type="EMBL" id="MCT2586792.1"/>
    </source>
</evidence>
<dbReference type="EMBL" id="JAFFZE010000022">
    <property type="protein sequence ID" value="MCT2586792.1"/>
    <property type="molecule type" value="Genomic_DNA"/>
</dbReference>
<name>A0ABT2JFY9_9PSEU</name>
<accession>A0ABT2JFY9</accession>
<proteinExistence type="predicted"/>